<accession>A0A5N6K3H8</accession>
<name>A0A5N6K3H8_MONLA</name>
<comment type="caution">
    <text evidence="1">The sequence shown here is derived from an EMBL/GenBank/DDBJ whole genome shotgun (WGS) entry which is preliminary data.</text>
</comment>
<dbReference type="AlphaFoldDB" id="A0A5N6K3H8"/>
<evidence type="ECO:0000313" key="1">
    <source>
        <dbReference type="EMBL" id="KAB8296877.1"/>
    </source>
</evidence>
<reference evidence="1 2" key="1">
    <citation type="submission" date="2019-06" db="EMBL/GenBank/DDBJ databases">
        <title>Genome Sequence of the Brown Rot Fungal Pathogen Monilinia laxa.</title>
        <authorList>
            <person name="De Miccolis Angelini R.M."/>
            <person name="Landi L."/>
            <person name="Abate D."/>
            <person name="Pollastro S."/>
            <person name="Romanazzi G."/>
            <person name="Faretra F."/>
        </authorList>
    </citation>
    <scope>NUCLEOTIDE SEQUENCE [LARGE SCALE GENOMIC DNA]</scope>
    <source>
        <strain evidence="1 2">Mlax316</strain>
    </source>
</reference>
<organism evidence="1 2">
    <name type="scientific">Monilinia laxa</name>
    <name type="common">Brown rot fungus</name>
    <name type="synonym">Sclerotinia laxa</name>
    <dbReference type="NCBI Taxonomy" id="61186"/>
    <lineage>
        <taxon>Eukaryota</taxon>
        <taxon>Fungi</taxon>
        <taxon>Dikarya</taxon>
        <taxon>Ascomycota</taxon>
        <taxon>Pezizomycotina</taxon>
        <taxon>Leotiomycetes</taxon>
        <taxon>Helotiales</taxon>
        <taxon>Sclerotiniaceae</taxon>
        <taxon>Monilinia</taxon>
    </lineage>
</organism>
<gene>
    <name evidence="1" type="ORF">EYC80_002286</name>
</gene>
<sequence>MPAYEQRVQEIKNELLELATEQKIWSHEHIFKGDKSTSAGLGFYARHLEEEGAKLKELISKQTKIKKRLKIFILRPLPRKIP</sequence>
<proteinExistence type="predicted"/>
<dbReference type="EMBL" id="VIGI01000008">
    <property type="protein sequence ID" value="KAB8296877.1"/>
    <property type="molecule type" value="Genomic_DNA"/>
</dbReference>
<dbReference type="Proteomes" id="UP000326757">
    <property type="component" value="Unassembled WGS sequence"/>
</dbReference>
<dbReference type="OrthoDB" id="10465064at2759"/>
<keyword evidence="2" id="KW-1185">Reference proteome</keyword>
<evidence type="ECO:0000313" key="2">
    <source>
        <dbReference type="Proteomes" id="UP000326757"/>
    </source>
</evidence>
<protein>
    <submittedName>
        <fullName evidence="1">Uncharacterized protein</fullName>
    </submittedName>
</protein>